<evidence type="ECO:0000259" key="7">
    <source>
        <dbReference type="Pfam" id="PF04675"/>
    </source>
</evidence>
<dbReference type="InterPro" id="IPR012308">
    <property type="entry name" value="DNA_ligase_ATP-dep_N"/>
</dbReference>
<sequence>MQKCSEVPAKQKEQVFSHFLEKSVPRPSPDIFQIFRLLLPAEDSERVRYGLKEDSLARLLVEACGLNADSASAKAAKNWKKGTFSAGNFPEVMEHFLLSGACLPRDDPRAKATSVAEVNGLLDKLAQSDKKEQQAAVMRQLFACCSARQVKWLLRVIVKDLKIGMSKDRMLRLFHPDALDLLNITNSLKQVCEDLASPSFRMARKDIMPGCAIKMQLCARANSLEEAFSRMKGAAFSCEVKLDGYRLQIHVRGGEVMYFSRRGREHGRLSDYVVFDDVVRRQVVLADPGDAVILDGELVVWRKARGVFEPFGGVRSAMNAARERVPREHVSTTECDA</sequence>
<dbReference type="Proteomes" id="UP000256970">
    <property type="component" value="Unassembled WGS sequence"/>
</dbReference>
<dbReference type="InterPro" id="IPR029710">
    <property type="entry name" value="LIG4"/>
</dbReference>
<reference evidence="8 9" key="1">
    <citation type="submission" date="2016-10" db="EMBL/GenBank/DDBJ databases">
        <authorList>
            <person name="Cai Z."/>
        </authorList>
    </citation>
    <scope>NUCLEOTIDE SEQUENCE [LARGE SCALE GENOMIC DNA]</scope>
</reference>
<dbReference type="GO" id="GO:0003910">
    <property type="term" value="F:DNA ligase (ATP) activity"/>
    <property type="evidence" value="ECO:0007669"/>
    <property type="project" value="InterPro"/>
</dbReference>
<dbReference type="Pfam" id="PF04675">
    <property type="entry name" value="DNA_ligase_A_N"/>
    <property type="match status" value="1"/>
</dbReference>
<evidence type="ECO:0000313" key="9">
    <source>
        <dbReference type="Proteomes" id="UP000256970"/>
    </source>
</evidence>
<keyword evidence="4" id="KW-0067">ATP-binding</keyword>
<evidence type="ECO:0000256" key="1">
    <source>
        <dbReference type="ARBA" id="ARBA00007572"/>
    </source>
</evidence>
<keyword evidence="5" id="KW-0539">Nucleus</keyword>
<evidence type="ECO:0000256" key="2">
    <source>
        <dbReference type="ARBA" id="ARBA00022598"/>
    </source>
</evidence>
<dbReference type="InterPro" id="IPR012310">
    <property type="entry name" value="DNA_ligase_ATP-dep_cent"/>
</dbReference>
<evidence type="ECO:0008006" key="10">
    <source>
        <dbReference type="Google" id="ProtNLM"/>
    </source>
</evidence>
<dbReference type="GO" id="GO:0003677">
    <property type="term" value="F:DNA binding"/>
    <property type="evidence" value="ECO:0007669"/>
    <property type="project" value="InterPro"/>
</dbReference>
<dbReference type="GO" id="GO:0006303">
    <property type="term" value="P:double-strand break repair via nonhomologous end joining"/>
    <property type="evidence" value="ECO:0007669"/>
    <property type="project" value="TreeGrafter"/>
</dbReference>
<evidence type="ECO:0000313" key="8">
    <source>
        <dbReference type="EMBL" id="SZX60227.1"/>
    </source>
</evidence>
<accession>A0A383V3P2</accession>
<dbReference type="PANTHER" id="PTHR45997:SF1">
    <property type="entry name" value="DNA LIGASE 4"/>
    <property type="match status" value="1"/>
</dbReference>
<comment type="similarity">
    <text evidence="1">Belongs to the ATP-dependent DNA ligase family.</text>
</comment>
<feature type="domain" description="DNA ligase ATP-dependent N-terminal" evidence="7">
    <location>
        <begin position="10"/>
        <end position="175"/>
    </location>
</feature>
<dbReference type="GO" id="GO:0032807">
    <property type="term" value="C:DNA ligase IV complex"/>
    <property type="evidence" value="ECO:0007669"/>
    <property type="project" value="TreeGrafter"/>
</dbReference>
<dbReference type="AlphaFoldDB" id="A0A383V3P2"/>
<evidence type="ECO:0000256" key="5">
    <source>
        <dbReference type="ARBA" id="ARBA00023242"/>
    </source>
</evidence>
<gene>
    <name evidence="8" type="ORF">BQ4739_LOCUS799</name>
</gene>
<keyword evidence="9" id="KW-1185">Reference proteome</keyword>
<dbReference type="Gene3D" id="3.30.470.30">
    <property type="entry name" value="DNA ligase/mRNA capping enzyme"/>
    <property type="match status" value="1"/>
</dbReference>
<keyword evidence="2" id="KW-0436">Ligase</keyword>
<name>A0A383V3P2_TETOB</name>
<dbReference type="SUPFAM" id="SSF117018">
    <property type="entry name" value="ATP-dependent DNA ligase DNA-binding domain"/>
    <property type="match status" value="1"/>
</dbReference>
<dbReference type="SUPFAM" id="SSF56091">
    <property type="entry name" value="DNA ligase/mRNA capping enzyme, catalytic domain"/>
    <property type="match status" value="1"/>
</dbReference>
<dbReference type="InterPro" id="IPR036599">
    <property type="entry name" value="DNA_ligase_N_sf"/>
</dbReference>
<organism evidence="8 9">
    <name type="scientific">Tetradesmus obliquus</name>
    <name type="common">Green alga</name>
    <name type="synonym">Acutodesmus obliquus</name>
    <dbReference type="NCBI Taxonomy" id="3088"/>
    <lineage>
        <taxon>Eukaryota</taxon>
        <taxon>Viridiplantae</taxon>
        <taxon>Chlorophyta</taxon>
        <taxon>core chlorophytes</taxon>
        <taxon>Chlorophyceae</taxon>
        <taxon>CS clade</taxon>
        <taxon>Sphaeropleales</taxon>
        <taxon>Scenedesmaceae</taxon>
        <taxon>Tetradesmus</taxon>
    </lineage>
</organism>
<dbReference type="GO" id="GO:0005524">
    <property type="term" value="F:ATP binding"/>
    <property type="evidence" value="ECO:0007669"/>
    <property type="project" value="UniProtKB-KW"/>
</dbReference>
<dbReference type="GO" id="GO:0006310">
    <property type="term" value="P:DNA recombination"/>
    <property type="evidence" value="ECO:0007669"/>
    <property type="project" value="InterPro"/>
</dbReference>
<proteinExistence type="inferred from homology"/>
<dbReference type="PANTHER" id="PTHR45997">
    <property type="entry name" value="DNA LIGASE 4"/>
    <property type="match status" value="1"/>
</dbReference>
<keyword evidence="3" id="KW-0547">Nucleotide-binding</keyword>
<evidence type="ECO:0000256" key="3">
    <source>
        <dbReference type="ARBA" id="ARBA00022741"/>
    </source>
</evidence>
<dbReference type="Pfam" id="PF01068">
    <property type="entry name" value="DNA_ligase_A_M"/>
    <property type="match status" value="1"/>
</dbReference>
<evidence type="ECO:0000256" key="4">
    <source>
        <dbReference type="ARBA" id="ARBA00022840"/>
    </source>
</evidence>
<dbReference type="EMBL" id="FNXT01000048">
    <property type="protein sequence ID" value="SZX60227.1"/>
    <property type="molecule type" value="Genomic_DNA"/>
</dbReference>
<evidence type="ECO:0000259" key="6">
    <source>
        <dbReference type="Pfam" id="PF01068"/>
    </source>
</evidence>
<dbReference type="GO" id="GO:0006297">
    <property type="term" value="P:nucleotide-excision repair, DNA gap filling"/>
    <property type="evidence" value="ECO:0007669"/>
    <property type="project" value="TreeGrafter"/>
</dbReference>
<dbReference type="Gene3D" id="1.10.3260.10">
    <property type="entry name" value="DNA ligase, ATP-dependent, N-terminal domain"/>
    <property type="match status" value="1"/>
</dbReference>
<feature type="domain" description="ATP-dependent DNA ligase family profile" evidence="6">
    <location>
        <begin position="216"/>
        <end position="320"/>
    </location>
</feature>
<protein>
    <recommendedName>
        <fullName evidence="10">ATP-dependent DNA ligase family profile domain-containing protein</fullName>
    </recommendedName>
</protein>